<dbReference type="SUPFAM" id="SSF57850">
    <property type="entry name" value="RING/U-box"/>
    <property type="match status" value="1"/>
</dbReference>
<evidence type="ECO:0000256" key="3">
    <source>
        <dbReference type="ARBA" id="ARBA00008212"/>
    </source>
</evidence>
<keyword evidence="15" id="KW-1185">Reference proteome</keyword>
<dbReference type="PROSITE" id="PS51044">
    <property type="entry name" value="ZF_SP_RING"/>
    <property type="match status" value="1"/>
</dbReference>
<evidence type="ECO:0000256" key="2">
    <source>
        <dbReference type="ARBA" id="ARBA00004718"/>
    </source>
</evidence>
<comment type="pathway">
    <text evidence="2">Protein modification; protein sumoylation.</text>
</comment>
<evidence type="ECO:0000313" key="16">
    <source>
        <dbReference type="RefSeq" id="XP_017770226.1"/>
    </source>
</evidence>
<dbReference type="Pfam" id="PF11789">
    <property type="entry name" value="zf-Nse"/>
    <property type="match status" value="1"/>
</dbReference>
<accession>A0ABM1M6M6</accession>
<protein>
    <recommendedName>
        <fullName evidence="4">E3 SUMO-protein ligase NSE2</fullName>
    </recommendedName>
    <alternativeName>
        <fullName evidence="11">E3 SUMO-protein transferase NSE2</fullName>
    </alternativeName>
    <alternativeName>
        <fullName evidence="12">Non-structural maintenance of chromosomes element 2 homolog</fullName>
    </alternativeName>
</protein>
<keyword evidence="9" id="KW-0862">Zinc</keyword>
<feature type="domain" description="SP-RING-type" evidence="14">
    <location>
        <begin position="126"/>
        <end position="210"/>
    </location>
</feature>
<evidence type="ECO:0000259" key="14">
    <source>
        <dbReference type="PROSITE" id="PS51044"/>
    </source>
</evidence>
<evidence type="ECO:0000256" key="13">
    <source>
        <dbReference type="PROSITE-ProRule" id="PRU00452"/>
    </source>
</evidence>
<comment type="similarity">
    <text evidence="3">Belongs to the NSE2 family.</text>
</comment>
<keyword evidence="5" id="KW-0808">Transferase</keyword>
<evidence type="ECO:0000256" key="9">
    <source>
        <dbReference type="ARBA" id="ARBA00022833"/>
    </source>
</evidence>
<gene>
    <name evidence="16" type="primary">LOC108557980</name>
</gene>
<sequence length="226" mass="25947">MLGTDVFSEKHEKMLNDCLDSLRTSSSLVNEYDDDNEEDNIEKMQNITKSFCDAEKEYEMSQIALEQTAEYFDNKEGLNTVDVREMYLKYLKDVDSSTSFTEHQIWKAIEGIIDPGQKSKKPDDCHDDSLICTTAFTVPIDPISKKVVMNPCVNSVCKHIYEFSVIIKYIQTKKKGNIRCPYIGCTNKHIQVKHLEKDPELELKIKNFRPSTSDCDCNTSITNISM</sequence>
<dbReference type="InterPro" id="IPR004181">
    <property type="entry name" value="Znf_MIZ"/>
</dbReference>
<dbReference type="GeneID" id="108557980"/>
<dbReference type="RefSeq" id="XP_017770226.1">
    <property type="nucleotide sequence ID" value="XM_017914737.1"/>
</dbReference>
<dbReference type="CDD" id="cd16651">
    <property type="entry name" value="SPL-RING_NSE2"/>
    <property type="match status" value="1"/>
</dbReference>
<keyword evidence="6" id="KW-0479">Metal-binding</keyword>
<dbReference type="Gene3D" id="3.30.40.10">
    <property type="entry name" value="Zinc/RING finger domain, C3HC4 (zinc finger)"/>
    <property type="match status" value="1"/>
</dbReference>
<keyword evidence="7 13" id="KW-0863">Zinc-finger</keyword>
<dbReference type="InterPro" id="IPR013083">
    <property type="entry name" value="Znf_RING/FYVE/PHD"/>
</dbReference>
<keyword evidence="10" id="KW-0539">Nucleus</keyword>
<evidence type="ECO:0000256" key="10">
    <source>
        <dbReference type="ARBA" id="ARBA00023242"/>
    </source>
</evidence>
<dbReference type="PANTHER" id="PTHR21330:SF1">
    <property type="entry name" value="E3 SUMO-PROTEIN LIGASE NSE2"/>
    <property type="match status" value="1"/>
</dbReference>
<name>A0ABM1M6M6_NICVS</name>
<evidence type="ECO:0000256" key="4">
    <source>
        <dbReference type="ARBA" id="ARBA00020923"/>
    </source>
</evidence>
<dbReference type="PANTHER" id="PTHR21330">
    <property type="entry name" value="E3 SUMO-PROTEIN LIGASE NSE2"/>
    <property type="match status" value="1"/>
</dbReference>
<evidence type="ECO:0000256" key="12">
    <source>
        <dbReference type="ARBA" id="ARBA00032533"/>
    </source>
</evidence>
<proteinExistence type="inferred from homology"/>
<evidence type="ECO:0000256" key="11">
    <source>
        <dbReference type="ARBA" id="ARBA00031731"/>
    </source>
</evidence>
<keyword evidence="8" id="KW-0833">Ubl conjugation pathway</keyword>
<dbReference type="InterPro" id="IPR026846">
    <property type="entry name" value="Nse2(Mms21)"/>
</dbReference>
<evidence type="ECO:0000256" key="5">
    <source>
        <dbReference type="ARBA" id="ARBA00022679"/>
    </source>
</evidence>
<dbReference type="Proteomes" id="UP000695000">
    <property type="component" value="Unplaced"/>
</dbReference>
<evidence type="ECO:0000256" key="8">
    <source>
        <dbReference type="ARBA" id="ARBA00022786"/>
    </source>
</evidence>
<comment type="subcellular location">
    <subcellularLocation>
        <location evidence="1">Nucleus</location>
    </subcellularLocation>
</comment>
<evidence type="ECO:0000256" key="7">
    <source>
        <dbReference type="ARBA" id="ARBA00022771"/>
    </source>
</evidence>
<evidence type="ECO:0000256" key="6">
    <source>
        <dbReference type="ARBA" id="ARBA00022723"/>
    </source>
</evidence>
<evidence type="ECO:0000313" key="15">
    <source>
        <dbReference type="Proteomes" id="UP000695000"/>
    </source>
</evidence>
<evidence type="ECO:0000256" key="1">
    <source>
        <dbReference type="ARBA" id="ARBA00004123"/>
    </source>
</evidence>
<organism evidence="15 16">
    <name type="scientific">Nicrophorus vespilloides</name>
    <name type="common">Boreal carrion beetle</name>
    <dbReference type="NCBI Taxonomy" id="110193"/>
    <lineage>
        <taxon>Eukaryota</taxon>
        <taxon>Metazoa</taxon>
        <taxon>Ecdysozoa</taxon>
        <taxon>Arthropoda</taxon>
        <taxon>Hexapoda</taxon>
        <taxon>Insecta</taxon>
        <taxon>Pterygota</taxon>
        <taxon>Neoptera</taxon>
        <taxon>Endopterygota</taxon>
        <taxon>Coleoptera</taxon>
        <taxon>Polyphaga</taxon>
        <taxon>Staphyliniformia</taxon>
        <taxon>Silphidae</taxon>
        <taxon>Nicrophorinae</taxon>
        <taxon>Nicrophorus</taxon>
    </lineage>
</organism>
<reference evidence="16" key="1">
    <citation type="submission" date="2025-08" db="UniProtKB">
        <authorList>
            <consortium name="RefSeq"/>
        </authorList>
    </citation>
    <scope>IDENTIFICATION</scope>
    <source>
        <tissue evidence="16">Whole Larva</tissue>
    </source>
</reference>